<dbReference type="AlphaFoldDB" id="A0AAV9KC76"/>
<evidence type="ECO:0000256" key="1">
    <source>
        <dbReference type="SAM" id="MobiDB-lite"/>
    </source>
</evidence>
<evidence type="ECO:0000313" key="3">
    <source>
        <dbReference type="Proteomes" id="UP001311915"/>
    </source>
</evidence>
<protein>
    <submittedName>
        <fullName evidence="2">Uncharacterized protein</fullName>
    </submittedName>
</protein>
<comment type="caution">
    <text evidence="2">The sequence shown here is derived from an EMBL/GenBank/DDBJ whole genome shotgun (WGS) entry which is preliminary data.</text>
</comment>
<keyword evidence="3" id="KW-1185">Reference proteome</keyword>
<sequence length="183" mass="20726">MAIDDNESCGSRAMEPSSPKHSRLQRQKLQAFNEVLSRLQDLNLEEAHLPGFEDQLWLHFNRLPARYALDVTVERAEDVLMHRRSLQLAKDPENRPALDVRLVQVHPTYNGISSNSDDVNSAVKEEYPCIHPPPTFGSSSNLQPFEIDDNNAHVNDGESDANSTSGTTRSLHYIDCWTKTCHF</sequence>
<feature type="region of interest" description="Disordered" evidence="1">
    <location>
        <begin position="1"/>
        <end position="25"/>
    </location>
</feature>
<reference evidence="2 3" key="1">
    <citation type="submission" date="2023-10" db="EMBL/GenBank/DDBJ databases">
        <title>Genome-Wide Identification Analysis in wild type Solanum Pinnatisectum Reveals Some Genes Defensing Phytophthora Infestans.</title>
        <authorList>
            <person name="Sun C."/>
        </authorList>
    </citation>
    <scope>NUCLEOTIDE SEQUENCE [LARGE SCALE GENOMIC DNA]</scope>
    <source>
        <strain evidence="2">LQN</strain>
        <tissue evidence="2">Leaf</tissue>
    </source>
</reference>
<gene>
    <name evidence="2" type="ORF">R3W88_004618</name>
</gene>
<proteinExistence type="predicted"/>
<name>A0AAV9KC76_9SOLN</name>
<dbReference type="EMBL" id="JAWPEI010000011">
    <property type="protein sequence ID" value="KAK4710105.1"/>
    <property type="molecule type" value="Genomic_DNA"/>
</dbReference>
<dbReference type="Proteomes" id="UP001311915">
    <property type="component" value="Unassembled WGS sequence"/>
</dbReference>
<accession>A0AAV9KC76</accession>
<feature type="region of interest" description="Disordered" evidence="1">
    <location>
        <begin position="138"/>
        <end position="166"/>
    </location>
</feature>
<evidence type="ECO:0000313" key="2">
    <source>
        <dbReference type="EMBL" id="KAK4710105.1"/>
    </source>
</evidence>
<organism evidence="2 3">
    <name type="scientific">Solanum pinnatisectum</name>
    <name type="common">tansyleaf nightshade</name>
    <dbReference type="NCBI Taxonomy" id="50273"/>
    <lineage>
        <taxon>Eukaryota</taxon>
        <taxon>Viridiplantae</taxon>
        <taxon>Streptophyta</taxon>
        <taxon>Embryophyta</taxon>
        <taxon>Tracheophyta</taxon>
        <taxon>Spermatophyta</taxon>
        <taxon>Magnoliopsida</taxon>
        <taxon>eudicotyledons</taxon>
        <taxon>Gunneridae</taxon>
        <taxon>Pentapetalae</taxon>
        <taxon>asterids</taxon>
        <taxon>lamiids</taxon>
        <taxon>Solanales</taxon>
        <taxon>Solanaceae</taxon>
        <taxon>Solanoideae</taxon>
        <taxon>Solaneae</taxon>
        <taxon>Solanum</taxon>
    </lineage>
</organism>